<comment type="function">
    <text evidence="8">Catalyzes the condensation reaction of fatty acid synthesis by the addition to an acyl acceptor of two carbons from malonyl-ACP. Catalyzes the first condensation reaction which initiates fatty acid synthesis and may therefore play a role in governing the total rate of fatty acid production. Possesses both acetoacetyl-ACP synthase and acetyl transacylase activities. Its substrate specificity determines the biosynthesis of branched-chain and/or straight-chain of fatty acids.</text>
</comment>
<feature type="active site" evidence="8">
    <location>
        <position position="322"/>
    </location>
</feature>
<sequence length="395" mass="41241">MHTEPANEPPRTSVPSAKNQTSGGSPAGGDSSGTTGAVHARGTVTARGRLGQIGGIRIAGTGSYVPENCVTNEDLAALGCDSDWIIRRTGIRERRHAAPDQATSDMCYEAARRCLENAGVKVEDIDLIVVATITPDTPTPSTACQVQSRLGASAPAIDLSAACSGFTYALVTAAQFVATGNAENALVIGADLMSRTIDPEDKKIFPLFGDAAAAALVTPSHPASDVPEETTPQAADDNAPLTDGIIAYQLGSEGCFGDMLCINAGGSRQPLTPERFEAGEHYMKMDGRGVFKWAVRVVDESAKDVMAHAGLSPDDLSLLILHQANQRIIDSAVSDLGVDPSKVFVNLDRFGNTSAASIPLALDEAVQAGRLKRGDLVLMSGFGAGLAWGTLILRW</sequence>
<dbReference type="HAMAP" id="MF_01815">
    <property type="entry name" value="FabH"/>
    <property type="match status" value="1"/>
</dbReference>
<dbReference type="InterPro" id="IPR013751">
    <property type="entry name" value="ACP_syn_III_N"/>
</dbReference>
<evidence type="ECO:0000259" key="11">
    <source>
        <dbReference type="Pfam" id="PF08545"/>
    </source>
</evidence>
<accession>A0ABT0TXU9</accession>
<evidence type="ECO:0000259" key="10">
    <source>
        <dbReference type="Pfam" id="PF08541"/>
    </source>
</evidence>
<dbReference type="Proteomes" id="UP001202961">
    <property type="component" value="Unassembled WGS sequence"/>
</dbReference>
<organism evidence="12 13">
    <name type="scientific">Aporhodopirellula aestuarii</name>
    <dbReference type="NCBI Taxonomy" id="2950107"/>
    <lineage>
        <taxon>Bacteria</taxon>
        <taxon>Pseudomonadati</taxon>
        <taxon>Planctomycetota</taxon>
        <taxon>Planctomycetia</taxon>
        <taxon>Pirellulales</taxon>
        <taxon>Pirellulaceae</taxon>
        <taxon>Aporhodopirellula</taxon>
    </lineage>
</organism>
<comment type="subunit">
    <text evidence="8">Homodimer.</text>
</comment>
<comment type="pathway">
    <text evidence="8">Lipid metabolism; fatty acid biosynthesis.</text>
</comment>
<feature type="region of interest" description="Disordered" evidence="9">
    <location>
        <begin position="219"/>
        <end position="238"/>
    </location>
</feature>
<dbReference type="CDD" id="cd00830">
    <property type="entry name" value="KAS_III"/>
    <property type="match status" value="1"/>
</dbReference>
<proteinExistence type="inferred from homology"/>
<dbReference type="InterPro" id="IPR016039">
    <property type="entry name" value="Thiolase-like"/>
</dbReference>
<comment type="similarity">
    <text evidence="1 8">Belongs to the thiolase-like superfamily. FabH family.</text>
</comment>
<feature type="region of interest" description="Disordered" evidence="9">
    <location>
        <begin position="1"/>
        <end position="37"/>
    </location>
</feature>
<dbReference type="SUPFAM" id="SSF53901">
    <property type="entry name" value="Thiolase-like"/>
    <property type="match status" value="1"/>
</dbReference>
<evidence type="ECO:0000256" key="2">
    <source>
        <dbReference type="ARBA" id="ARBA00022516"/>
    </source>
</evidence>
<dbReference type="Pfam" id="PF08541">
    <property type="entry name" value="ACP_syn_III_C"/>
    <property type="match status" value="1"/>
</dbReference>
<comment type="domain">
    <text evidence="8">The last Arg residue of the ACP-binding site is essential for the weak association between ACP/AcpP and FabH.</text>
</comment>
<dbReference type="EC" id="2.3.1.180" evidence="8"/>
<keyword evidence="2 8" id="KW-0444">Lipid biosynthesis</keyword>
<keyword evidence="8" id="KW-0012">Acyltransferase</keyword>
<evidence type="ECO:0000256" key="6">
    <source>
        <dbReference type="ARBA" id="ARBA00023160"/>
    </source>
</evidence>
<dbReference type="EMBL" id="JAMQBK010000008">
    <property type="protein sequence ID" value="MCM2369418.1"/>
    <property type="molecule type" value="Genomic_DNA"/>
</dbReference>
<evidence type="ECO:0000256" key="3">
    <source>
        <dbReference type="ARBA" id="ARBA00022679"/>
    </source>
</evidence>
<dbReference type="PANTHER" id="PTHR43091:SF1">
    <property type="entry name" value="BETA-KETOACYL-[ACYL-CARRIER-PROTEIN] SYNTHASE III, CHLOROPLASTIC"/>
    <property type="match status" value="1"/>
</dbReference>
<dbReference type="NCBIfam" id="NF006829">
    <property type="entry name" value="PRK09352.1"/>
    <property type="match status" value="1"/>
</dbReference>
<dbReference type="Pfam" id="PF08545">
    <property type="entry name" value="ACP_syn_III"/>
    <property type="match status" value="1"/>
</dbReference>
<feature type="domain" description="Beta-ketoacyl-[acyl-carrier-protein] synthase III C-terminal" evidence="10">
    <location>
        <begin position="307"/>
        <end position="395"/>
    </location>
</feature>
<dbReference type="PANTHER" id="PTHR43091">
    <property type="entry name" value="3-OXOACYL-[ACYL-CARRIER-PROTEIN] SYNTHASE"/>
    <property type="match status" value="1"/>
</dbReference>
<dbReference type="InterPro" id="IPR013747">
    <property type="entry name" value="ACP_syn_III_C"/>
</dbReference>
<evidence type="ECO:0000256" key="5">
    <source>
        <dbReference type="ARBA" id="ARBA00023098"/>
    </source>
</evidence>
<comment type="catalytic activity">
    <reaction evidence="8">
        <text>malonyl-[ACP] + acetyl-CoA + H(+) = 3-oxobutanoyl-[ACP] + CO2 + CoA</text>
        <dbReference type="Rhea" id="RHEA:12080"/>
        <dbReference type="Rhea" id="RHEA-COMP:9623"/>
        <dbReference type="Rhea" id="RHEA-COMP:9625"/>
        <dbReference type="ChEBI" id="CHEBI:15378"/>
        <dbReference type="ChEBI" id="CHEBI:16526"/>
        <dbReference type="ChEBI" id="CHEBI:57287"/>
        <dbReference type="ChEBI" id="CHEBI:57288"/>
        <dbReference type="ChEBI" id="CHEBI:78449"/>
        <dbReference type="ChEBI" id="CHEBI:78450"/>
        <dbReference type="EC" id="2.3.1.180"/>
    </reaction>
</comment>
<keyword evidence="3 8" id="KW-0808">Transferase</keyword>
<gene>
    <name evidence="8" type="primary">fabH</name>
    <name evidence="12" type="ORF">NB063_02155</name>
</gene>
<comment type="caution">
    <text evidence="12">The sequence shown here is derived from an EMBL/GenBank/DDBJ whole genome shotgun (WGS) entry which is preliminary data.</text>
</comment>
<evidence type="ECO:0000313" key="13">
    <source>
        <dbReference type="Proteomes" id="UP001202961"/>
    </source>
</evidence>
<keyword evidence="6 8" id="KW-0275">Fatty acid biosynthesis</keyword>
<feature type="region of interest" description="ACP-binding" evidence="8">
    <location>
        <begin position="323"/>
        <end position="327"/>
    </location>
</feature>
<evidence type="ECO:0000256" key="8">
    <source>
        <dbReference type="HAMAP-Rule" id="MF_01815"/>
    </source>
</evidence>
<reference evidence="12 13" key="1">
    <citation type="journal article" date="2022" name="Syst. Appl. Microbiol.">
        <title>Rhodopirellula aestuarii sp. nov., a novel member of the genus Rhodopirellula isolated from brackish sediments collected in the Tagus River estuary, Portugal.</title>
        <authorList>
            <person name="Vitorino I.R."/>
            <person name="Klimek D."/>
            <person name="Calusinska M."/>
            <person name="Lobo-da-Cunha A."/>
            <person name="Vasconcelos V."/>
            <person name="Lage O.M."/>
        </authorList>
    </citation>
    <scope>NUCLEOTIDE SEQUENCE [LARGE SCALE GENOMIC DNA]</scope>
    <source>
        <strain evidence="12 13">ICT_H3.1</strain>
    </source>
</reference>
<feature type="domain" description="Beta-ketoacyl-[acyl-carrier-protein] synthase III N-terminal" evidence="11">
    <location>
        <begin position="157"/>
        <end position="221"/>
    </location>
</feature>
<evidence type="ECO:0000256" key="1">
    <source>
        <dbReference type="ARBA" id="ARBA00008642"/>
    </source>
</evidence>
<evidence type="ECO:0000256" key="7">
    <source>
        <dbReference type="ARBA" id="ARBA00023268"/>
    </source>
</evidence>
<keyword evidence="8" id="KW-0963">Cytoplasm</keyword>
<feature type="active site" evidence="8">
    <location>
        <position position="163"/>
    </location>
</feature>
<evidence type="ECO:0000256" key="9">
    <source>
        <dbReference type="SAM" id="MobiDB-lite"/>
    </source>
</evidence>
<dbReference type="Gene3D" id="3.40.47.10">
    <property type="match status" value="1"/>
</dbReference>
<dbReference type="NCBIfam" id="TIGR00747">
    <property type="entry name" value="fabH"/>
    <property type="match status" value="1"/>
</dbReference>
<evidence type="ECO:0000256" key="4">
    <source>
        <dbReference type="ARBA" id="ARBA00022832"/>
    </source>
</evidence>
<name>A0ABT0TXU9_9BACT</name>
<protein>
    <recommendedName>
        <fullName evidence="8">Beta-ketoacyl-[acyl-carrier-protein] synthase III</fullName>
        <shortName evidence="8">Beta-ketoacyl-ACP synthase III</shortName>
        <shortName evidence="8">KAS III</shortName>
        <ecNumber evidence="8">2.3.1.180</ecNumber>
    </recommendedName>
    <alternativeName>
        <fullName evidence="8">3-oxoacyl-[acyl-carrier-protein] synthase 3</fullName>
    </alternativeName>
    <alternativeName>
        <fullName evidence="8">3-oxoacyl-[acyl-carrier-protein] synthase III</fullName>
    </alternativeName>
</protein>
<evidence type="ECO:0000313" key="12">
    <source>
        <dbReference type="EMBL" id="MCM2369418.1"/>
    </source>
</evidence>
<keyword evidence="4 8" id="KW-0276">Fatty acid metabolism</keyword>
<dbReference type="InterPro" id="IPR004655">
    <property type="entry name" value="FabH"/>
</dbReference>
<feature type="active site" evidence="8">
    <location>
        <position position="352"/>
    </location>
</feature>
<keyword evidence="7 8" id="KW-0511">Multifunctional enzyme</keyword>
<keyword evidence="5 8" id="KW-0443">Lipid metabolism</keyword>
<keyword evidence="13" id="KW-1185">Reference proteome</keyword>
<comment type="subcellular location">
    <subcellularLocation>
        <location evidence="8">Cytoplasm</location>
    </subcellularLocation>
</comment>